<protein>
    <submittedName>
        <fullName evidence="3">DNA-binding PadR family transcriptional regulator</fullName>
    </submittedName>
</protein>
<gene>
    <name evidence="3" type="ORF">HDA32_005882</name>
</gene>
<dbReference type="Gene3D" id="1.10.10.10">
    <property type="entry name" value="Winged helix-like DNA-binding domain superfamily/Winged helix DNA-binding domain"/>
    <property type="match status" value="1"/>
</dbReference>
<dbReference type="EMBL" id="JACCCC010000001">
    <property type="protein sequence ID" value="NYE50762.1"/>
    <property type="molecule type" value="Genomic_DNA"/>
</dbReference>
<feature type="domain" description="Transcription regulator PadR N-terminal" evidence="1">
    <location>
        <begin position="7"/>
        <end position="80"/>
    </location>
</feature>
<dbReference type="Proteomes" id="UP000589036">
    <property type="component" value="Unassembled WGS sequence"/>
</dbReference>
<evidence type="ECO:0000259" key="1">
    <source>
        <dbReference type="Pfam" id="PF03551"/>
    </source>
</evidence>
<dbReference type="InterPro" id="IPR036390">
    <property type="entry name" value="WH_DNA-bd_sf"/>
</dbReference>
<accession>A0A852U5I4</accession>
<evidence type="ECO:0000313" key="3">
    <source>
        <dbReference type="EMBL" id="NYE50762.1"/>
    </source>
</evidence>
<proteinExistence type="predicted"/>
<dbReference type="GO" id="GO:0003677">
    <property type="term" value="F:DNA binding"/>
    <property type="evidence" value="ECO:0007669"/>
    <property type="project" value="UniProtKB-KW"/>
</dbReference>
<comment type="caution">
    <text evidence="3">The sequence shown here is derived from an EMBL/GenBank/DDBJ whole genome shotgun (WGS) entry which is preliminary data.</text>
</comment>
<dbReference type="Pfam" id="PF10400">
    <property type="entry name" value="Vir_act_alpha_C"/>
    <property type="match status" value="1"/>
</dbReference>
<dbReference type="PANTHER" id="PTHR43252:SF2">
    <property type="entry name" value="TRANSCRIPTION REGULATOR, PADR-LIKE FAMILY"/>
    <property type="match status" value="1"/>
</dbReference>
<dbReference type="AlphaFoldDB" id="A0A852U5I4"/>
<keyword evidence="4" id="KW-1185">Reference proteome</keyword>
<dbReference type="SUPFAM" id="SSF46785">
    <property type="entry name" value="Winged helix' DNA-binding domain"/>
    <property type="match status" value="1"/>
</dbReference>
<dbReference type="RefSeq" id="WP_179646190.1">
    <property type="nucleotide sequence ID" value="NZ_BAAAYY010000045.1"/>
</dbReference>
<dbReference type="InterPro" id="IPR005149">
    <property type="entry name" value="Tscrpt_reg_PadR_N"/>
</dbReference>
<organism evidence="3 4">
    <name type="scientific">Spinactinospora alkalitolerans</name>
    <dbReference type="NCBI Taxonomy" id="687207"/>
    <lineage>
        <taxon>Bacteria</taxon>
        <taxon>Bacillati</taxon>
        <taxon>Actinomycetota</taxon>
        <taxon>Actinomycetes</taxon>
        <taxon>Streptosporangiales</taxon>
        <taxon>Nocardiopsidaceae</taxon>
        <taxon>Spinactinospora</taxon>
    </lineage>
</organism>
<evidence type="ECO:0000313" key="4">
    <source>
        <dbReference type="Proteomes" id="UP000589036"/>
    </source>
</evidence>
<evidence type="ECO:0000259" key="2">
    <source>
        <dbReference type="Pfam" id="PF10400"/>
    </source>
</evidence>
<feature type="domain" description="Transcription regulator PadR C-terminal" evidence="2">
    <location>
        <begin position="96"/>
        <end position="183"/>
    </location>
</feature>
<name>A0A852U5I4_9ACTN</name>
<sequence>MKLEYALLGLLSRRPYSGYDLSKWLETEGRFLRDKAHHSQIYRLLGRMVRDGWVEFDVDPREGRPDAKVYRLTDLGRTALLDWAKEEYRPSSRFQRSEFLLRFAFAGPVAPETLVPMVRTELAYRRDQVARNRDRDRTVAVVDPVPELDVPLTQKLADLSHDYGTRAVDVWIDWLERVLARLEAPSAADATRIGEEPRA</sequence>
<dbReference type="Pfam" id="PF03551">
    <property type="entry name" value="PadR"/>
    <property type="match status" value="1"/>
</dbReference>
<dbReference type="InterPro" id="IPR036388">
    <property type="entry name" value="WH-like_DNA-bd_sf"/>
</dbReference>
<dbReference type="InterPro" id="IPR018309">
    <property type="entry name" value="Tscrpt_reg_PadR_C"/>
</dbReference>
<reference evidence="3 4" key="1">
    <citation type="submission" date="2020-07" db="EMBL/GenBank/DDBJ databases">
        <title>Sequencing the genomes of 1000 actinobacteria strains.</title>
        <authorList>
            <person name="Klenk H.-P."/>
        </authorList>
    </citation>
    <scope>NUCLEOTIDE SEQUENCE [LARGE SCALE GENOMIC DNA]</scope>
    <source>
        <strain evidence="3 4">CXB654</strain>
    </source>
</reference>
<keyword evidence="3" id="KW-0238">DNA-binding</keyword>
<dbReference type="PANTHER" id="PTHR43252">
    <property type="entry name" value="TRANSCRIPTIONAL REGULATOR YQJI"/>
    <property type="match status" value="1"/>
</dbReference>